<evidence type="ECO:0000313" key="2">
    <source>
        <dbReference type="Proteomes" id="UP000054538"/>
    </source>
</evidence>
<dbReference type="Pfam" id="PF18759">
    <property type="entry name" value="Plavaka"/>
    <property type="match status" value="1"/>
</dbReference>
<dbReference type="Proteomes" id="UP000054538">
    <property type="component" value="Unassembled WGS sequence"/>
</dbReference>
<reference evidence="2" key="2">
    <citation type="submission" date="2015-01" db="EMBL/GenBank/DDBJ databases">
        <title>Evolutionary Origins and Diversification of the Mycorrhizal Mutualists.</title>
        <authorList>
            <consortium name="DOE Joint Genome Institute"/>
            <consortium name="Mycorrhizal Genomics Consortium"/>
            <person name="Kohler A."/>
            <person name="Kuo A."/>
            <person name="Nagy L.G."/>
            <person name="Floudas D."/>
            <person name="Copeland A."/>
            <person name="Barry K.W."/>
            <person name="Cichocki N."/>
            <person name="Veneault-Fourrey C."/>
            <person name="LaButti K."/>
            <person name="Lindquist E.A."/>
            <person name="Lipzen A."/>
            <person name="Lundell T."/>
            <person name="Morin E."/>
            <person name="Murat C."/>
            <person name="Riley R."/>
            <person name="Ohm R."/>
            <person name="Sun H."/>
            <person name="Tunlid A."/>
            <person name="Henrissat B."/>
            <person name="Grigoriev I.V."/>
            <person name="Hibbett D.S."/>
            <person name="Martin F."/>
        </authorList>
    </citation>
    <scope>NUCLEOTIDE SEQUENCE [LARGE SCALE GENOMIC DNA]</scope>
    <source>
        <strain evidence="2">Ve08.2h10</strain>
    </source>
</reference>
<dbReference type="OrthoDB" id="3199698at2759"/>
<dbReference type="AlphaFoldDB" id="A0A0D0CEY3"/>
<reference evidence="1 2" key="1">
    <citation type="submission" date="2014-04" db="EMBL/GenBank/DDBJ databases">
        <authorList>
            <consortium name="DOE Joint Genome Institute"/>
            <person name="Kuo A."/>
            <person name="Kohler A."/>
            <person name="Jargeat P."/>
            <person name="Nagy L.G."/>
            <person name="Floudas D."/>
            <person name="Copeland A."/>
            <person name="Barry K.W."/>
            <person name="Cichocki N."/>
            <person name="Veneault-Fourrey C."/>
            <person name="LaButti K."/>
            <person name="Lindquist E.A."/>
            <person name="Lipzen A."/>
            <person name="Lundell T."/>
            <person name="Morin E."/>
            <person name="Murat C."/>
            <person name="Sun H."/>
            <person name="Tunlid A."/>
            <person name="Henrissat B."/>
            <person name="Grigoriev I.V."/>
            <person name="Hibbett D.S."/>
            <person name="Martin F."/>
            <person name="Nordberg H.P."/>
            <person name="Cantor M.N."/>
            <person name="Hua S.X."/>
        </authorList>
    </citation>
    <scope>NUCLEOTIDE SEQUENCE [LARGE SCALE GENOMIC DNA]</scope>
    <source>
        <strain evidence="1 2">Ve08.2h10</strain>
    </source>
</reference>
<protein>
    <submittedName>
        <fullName evidence="1">Unplaced genomic scaffold scaffold_4425, whole genome shotgun sequence</fullName>
    </submittedName>
</protein>
<gene>
    <name evidence="1" type="ORF">PAXRUDRAFT_176922</name>
</gene>
<evidence type="ECO:0000313" key="1">
    <source>
        <dbReference type="EMBL" id="KIK74003.1"/>
    </source>
</evidence>
<accession>A0A0D0CEY3</accession>
<dbReference type="HOGENOM" id="CLU_103601_0_0_1"/>
<dbReference type="InParanoid" id="A0A0D0CEY3"/>
<sequence>MSKPHIIMCADGHYHRAVYGIEPYIADYPEQALLACIVQGWCPKCTANRKDLDGSTDASPCTHEHTRLLMEHFQSHILWQEYEIIDDILPFTADFPRENIHELIAPDIHHQIIKGTFTWVKTYLKLVHGDAEAKKTMADIDHCIAAVPSFLGLRHFPQGRRFKQWTGDDSKALMKAPTYYSNLLQVFLPAIAGYVPSKMVQAISAFMEFCYIVHQPTLDEADLDALDTALETFERKQTIFEETGVHPACISIPWIHSLQHYHHMIQLFCAPDGLFT</sequence>
<name>A0A0D0CEY3_9AGAM</name>
<dbReference type="STRING" id="930991.A0A0D0CEY3"/>
<dbReference type="EMBL" id="KN829247">
    <property type="protein sequence ID" value="KIK74003.1"/>
    <property type="molecule type" value="Genomic_DNA"/>
</dbReference>
<dbReference type="InterPro" id="IPR041078">
    <property type="entry name" value="Plavaka"/>
</dbReference>
<organism evidence="1 2">
    <name type="scientific">Paxillus rubicundulus Ve08.2h10</name>
    <dbReference type="NCBI Taxonomy" id="930991"/>
    <lineage>
        <taxon>Eukaryota</taxon>
        <taxon>Fungi</taxon>
        <taxon>Dikarya</taxon>
        <taxon>Basidiomycota</taxon>
        <taxon>Agaricomycotina</taxon>
        <taxon>Agaricomycetes</taxon>
        <taxon>Agaricomycetidae</taxon>
        <taxon>Boletales</taxon>
        <taxon>Paxilineae</taxon>
        <taxon>Paxillaceae</taxon>
        <taxon>Paxillus</taxon>
    </lineage>
</organism>
<keyword evidence="2" id="KW-1185">Reference proteome</keyword>
<proteinExistence type="predicted"/>